<dbReference type="RefSeq" id="WP_137192212.1">
    <property type="nucleotide sequence ID" value="NZ_CP039964.1"/>
</dbReference>
<name>A0A4P8ECF1_9RHOB</name>
<keyword evidence="4" id="KW-1185">Reference proteome</keyword>
<accession>A0A4P8ECF1</accession>
<evidence type="ECO:0000313" key="3">
    <source>
        <dbReference type="EMBL" id="QCO54531.1"/>
    </source>
</evidence>
<evidence type="ECO:0000256" key="1">
    <source>
        <dbReference type="SAM" id="MobiDB-lite"/>
    </source>
</evidence>
<evidence type="ECO:0000256" key="2">
    <source>
        <dbReference type="SAM" id="Phobius"/>
    </source>
</evidence>
<feature type="transmembrane region" description="Helical" evidence="2">
    <location>
        <begin position="215"/>
        <end position="242"/>
    </location>
</feature>
<protein>
    <submittedName>
        <fullName evidence="3">Uncharacterized protein</fullName>
    </submittedName>
</protein>
<dbReference type="KEGG" id="pseb:EOK75_01040"/>
<feature type="region of interest" description="Disordered" evidence="1">
    <location>
        <begin position="358"/>
        <end position="377"/>
    </location>
</feature>
<sequence length="775" mass="81603">MLMKALPPSSPSSSSMHPHLIASGLGLASREELAGLCALLETVSLAGVAVGVGADLLQRIGAEIESAAARVQSAAAKIQNSDIPDDVLRHRLWHGLANGLGARSPLPLSERRLSQAAAAFGVMASQVLSPNMRATDELQRRKDAGRDNYRGRIEDKMRAIYNDPKSVWQSSPPLSFPEIVARQLASMLDTIDVGENQGEFDPDIARAMQKGGQQAWAGIAAAGGWVGLAAAVNGAGFAPYILAAQASAFIPFMGGPAVVSLLAVLVNPVTIVAGLVALGGFGGNHLNKTIKAQISASIVVLLAMRGLADPSAGLGRSSTAFRHLSAAGQRKPEHLKMPEWTAMKSLTARVEAEIGRRMPDAPGREPENWGTAPEISIHNTSSGETEAIVGLTAAEMLYHAMSIDPRVLAAADFWRTADLSNQIEFATHATEFAVHGADIALRGFTAEQMVLGNLLAKGHHVTLPDSSANPGFDLIVDGQEVQVKCGEGLSLLSEHFEKYPDIPVIANAELVGLISDQPWAELVTALEGFELGIVEDITASSVAAGIELASIDAMATAIGAGAIRGAVAVLKGEIPAGALPAWLVVDTALRGTLVTVGSKAGAILGLVTIGPAGALILGPIMGASTLFGLDGAKAMIDGKINKAWYDEMFAASEALRDVTQRDLKARIALLVHRRDSVFRPSRRLPDDLTTWLDQRAADDAVAASEDLINFDSHVKTVIEAMCLDILAARANPASPDVLRARRQLQNTLSHKPGPLDGTKGRLEGLWQRGKSFARF</sequence>
<reference evidence="3 4" key="1">
    <citation type="submission" date="2019-05" db="EMBL/GenBank/DDBJ databases">
        <title>Pseudorhodobacter turbinis sp. nov., isolated from the gut of the Korean turban shell.</title>
        <authorList>
            <person name="Jeong Y.-S."/>
            <person name="Kang W.-R."/>
            <person name="Bae J.-W."/>
        </authorList>
    </citation>
    <scope>NUCLEOTIDE SEQUENCE [LARGE SCALE GENOMIC DNA]</scope>
    <source>
        <strain evidence="3 4">S12M18</strain>
    </source>
</reference>
<dbReference type="AlphaFoldDB" id="A0A4P8ECF1"/>
<gene>
    <name evidence="3" type="ORF">EOK75_01040</name>
</gene>
<keyword evidence="2" id="KW-0812">Transmembrane</keyword>
<dbReference type="OrthoDB" id="8402570at2"/>
<dbReference type="EMBL" id="CP039964">
    <property type="protein sequence ID" value="QCO54531.1"/>
    <property type="molecule type" value="Genomic_DNA"/>
</dbReference>
<organism evidence="3 4">
    <name type="scientific">Pseudorhodobacter turbinis</name>
    <dbReference type="NCBI Taxonomy" id="2500533"/>
    <lineage>
        <taxon>Bacteria</taxon>
        <taxon>Pseudomonadati</taxon>
        <taxon>Pseudomonadota</taxon>
        <taxon>Alphaproteobacteria</taxon>
        <taxon>Rhodobacterales</taxon>
        <taxon>Paracoccaceae</taxon>
        <taxon>Pseudorhodobacter</taxon>
    </lineage>
</organism>
<feature type="compositionally biased region" description="Basic and acidic residues" evidence="1">
    <location>
        <begin position="358"/>
        <end position="367"/>
    </location>
</feature>
<feature type="transmembrane region" description="Helical" evidence="2">
    <location>
        <begin position="248"/>
        <end position="278"/>
    </location>
</feature>
<proteinExistence type="predicted"/>
<evidence type="ECO:0000313" key="4">
    <source>
        <dbReference type="Proteomes" id="UP000298631"/>
    </source>
</evidence>
<keyword evidence="2" id="KW-1133">Transmembrane helix</keyword>
<dbReference type="Proteomes" id="UP000298631">
    <property type="component" value="Chromosome"/>
</dbReference>
<keyword evidence="2" id="KW-0472">Membrane</keyword>